<keyword evidence="1" id="KW-0597">Phosphoprotein</keyword>
<accession>A0A919YAR0</accession>
<evidence type="ECO:0000256" key="3">
    <source>
        <dbReference type="ARBA" id="ARBA00023015"/>
    </source>
</evidence>
<dbReference type="PANTHER" id="PTHR48111:SF1">
    <property type="entry name" value="TWO-COMPONENT RESPONSE REGULATOR ORR33"/>
    <property type="match status" value="1"/>
</dbReference>
<dbReference type="SUPFAM" id="SSF52172">
    <property type="entry name" value="CheY-like"/>
    <property type="match status" value="1"/>
</dbReference>
<keyword evidence="2" id="KW-0902">Two-component regulatory system</keyword>
<keyword evidence="5" id="KW-0804">Transcription</keyword>
<keyword evidence="3" id="KW-0805">Transcription regulation</keyword>
<dbReference type="EMBL" id="BORT01000009">
    <property type="protein sequence ID" value="GIO47762.1"/>
    <property type="molecule type" value="Genomic_DNA"/>
</dbReference>
<dbReference type="GO" id="GO:0000976">
    <property type="term" value="F:transcription cis-regulatory region binding"/>
    <property type="evidence" value="ECO:0007669"/>
    <property type="project" value="TreeGrafter"/>
</dbReference>
<comment type="caution">
    <text evidence="6">Lacks conserved residue(s) required for the propagation of feature annotation.</text>
</comment>
<evidence type="ECO:0000256" key="1">
    <source>
        <dbReference type="ARBA" id="ARBA00022553"/>
    </source>
</evidence>
<dbReference type="GO" id="GO:0005829">
    <property type="term" value="C:cytosol"/>
    <property type="evidence" value="ECO:0007669"/>
    <property type="project" value="TreeGrafter"/>
</dbReference>
<evidence type="ECO:0000313" key="9">
    <source>
        <dbReference type="Proteomes" id="UP000682811"/>
    </source>
</evidence>
<dbReference type="Gene3D" id="3.40.50.2300">
    <property type="match status" value="1"/>
</dbReference>
<evidence type="ECO:0000256" key="6">
    <source>
        <dbReference type="PROSITE-ProRule" id="PRU00169"/>
    </source>
</evidence>
<dbReference type="GO" id="GO:0032993">
    <property type="term" value="C:protein-DNA complex"/>
    <property type="evidence" value="ECO:0007669"/>
    <property type="project" value="TreeGrafter"/>
</dbReference>
<keyword evidence="9" id="KW-1185">Reference proteome</keyword>
<evidence type="ECO:0000256" key="4">
    <source>
        <dbReference type="ARBA" id="ARBA00023125"/>
    </source>
</evidence>
<evidence type="ECO:0000313" key="8">
    <source>
        <dbReference type="EMBL" id="GIO47762.1"/>
    </source>
</evidence>
<comment type="caution">
    <text evidence="8">The sequence shown here is derived from an EMBL/GenBank/DDBJ whole genome shotgun (WGS) entry which is preliminary data.</text>
</comment>
<dbReference type="SMART" id="SM00448">
    <property type="entry name" value="REC"/>
    <property type="match status" value="1"/>
</dbReference>
<name>A0A919YAR0_9BACL</name>
<dbReference type="PROSITE" id="PS50110">
    <property type="entry name" value="RESPONSE_REGULATORY"/>
    <property type="match status" value="1"/>
</dbReference>
<keyword evidence="4" id="KW-0238">DNA-binding</keyword>
<dbReference type="InterPro" id="IPR039420">
    <property type="entry name" value="WalR-like"/>
</dbReference>
<proteinExistence type="predicted"/>
<evidence type="ECO:0000256" key="5">
    <source>
        <dbReference type="ARBA" id="ARBA00023163"/>
    </source>
</evidence>
<dbReference type="AlphaFoldDB" id="A0A919YAR0"/>
<sequence length="270" mass="30687">MPESATLQREKGTDIYYSLGEHLKEKSRELCGVLFLHCGDCGSPSQLKDRIRDFLQHEPGLKPEVQQDSSTQAIAVLLPGLTLDATHYQALLLKQHLQDTMENVEPRITLTVFPGQVEPTPGVLRQMAESTRLDISSDIHIFTRGESIQTPGRILIVDHDDTVREFLNIRLQMQGFETLEAMDGTSALELIEKWEPDLVLTELNLYGIDGLPFIHQIRQLPIESTPKIVVLTERRVEKTISQCFQYGVDDYVTKPFSPVELDARIHRCFH</sequence>
<dbReference type="InterPro" id="IPR011006">
    <property type="entry name" value="CheY-like_superfamily"/>
</dbReference>
<dbReference type="PANTHER" id="PTHR48111">
    <property type="entry name" value="REGULATOR OF RPOS"/>
    <property type="match status" value="1"/>
</dbReference>
<reference evidence="8 9" key="1">
    <citation type="submission" date="2021-03" db="EMBL/GenBank/DDBJ databases">
        <title>Antimicrobial resistance genes in bacteria isolated from Japanese honey, and their potential for conferring macrolide and lincosamide resistance in the American foulbrood pathogen Paenibacillus larvae.</title>
        <authorList>
            <person name="Okamoto M."/>
            <person name="Kumagai M."/>
            <person name="Kanamori H."/>
            <person name="Takamatsu D."/>
        </authorList>
    </citation>
    <scope>NUCLEOTIDE SEQUENCE [LARGE SCALE GENOMIC DNA]</scope>
    <source>
        <strain evidence="8 9">J34TS1</strain>
    </source>
</reference>
<dbReference type="Pfam" id="PF00072">
    <property type="entry name" value="Response_reg"/>
    <property type="match status" value="1"/>
</dbReference>
<protein>
    <recommendedName>
        <fullName evidence="7">Response regulatory domain-containing protein</fullName>
    </recommendedName>
</protein>
<organism evidence="8 9">
    <name type="scientific">Paenibacillus azoreducens</name>
    <dbReference type="NCBI Taxonomy" id="116718"/>
    <lineage>
        <taxon>Bacteria</taxon>
        <taxon>Bacillati</taxon>
        <taxon>Bacillota</taxon>
        <taxon>Bacilli</taxon>
        <taxon>Bacillales</taxon>
        <taxon>Paenibacillaceae</taxon>
        <taxon>Paenibacillus</taxon>
    </lineage>
</organism>
<dbReference type="Proteomes" id="UP000682811">
    <property type="component" value="Unassembled WGS sequence"/>
</dbReference>
<evidence type="ECO:0000259" key="7">
    <source>
        <dbReference type="PROSITE" id="PS50110"/>
    </source>
</evidence>
<dbReference type="InterPro" id="IPR001789">
    <property type="entry name" value="Sig_transdc_resp-reg_receiver"/>
</dbReference>
<gene>
    <name evidence="8" type="ORF">J34TS1_25270</name>
</gene>
<dbReference type="GO" id="GO:0000156">
    <property type="term" value="F:phosphorelay response regulator activity"/>
    <property type="evidence" value="ECO:0007669"/>
    <property type="project" value="TreeGrafter"/>
</dbReference>
<evidence type="ECO:0000256" key="2">
    <source>
        <dbReference type="ARBA" id="ARBA00023012"/>
    </source>
</evidence>
<feature type="domain" description="Response regulatory" evidence="7">
    <location>
        <begin position="153"/>
        <end position="269"/>
    </location>
</feature>
<dbReference type="RefSeq" id="WP_212978544.1">
    <property type="nucleotide sequence ID" value="NZ_AP025343.1"/>
</dbReference>
<dbReference type="GO" id="GO:0006355">
    <property type="term" value="P:regulation of DNA-templated transcription"/>
    <property type="evidence" value="ECO:0007669"/>
    <property type="project" value="TreeGrafter"/>
</dbReference>